<reference evidence="1 2" key="2">
    <citation type="journal article" date="2020" name="Cell Rep.">
        <title>Acquisition and Adaptation of Ultra-small Parasitic Reduced Genome Bacteria to Mammalian Hosts.</title>
        <authorList>
            <person name="McLean J.S."/>
            <person name="Bor B."/>
            <person name="Kerns K.A."/>
            <person name="Liu Q."/>
            <person name="To T.T."/>
            <person name="Solden L."/>
            <person name="Hendrickson E.L."/>
            <person name="Wrighton K."/>
            <person name="Shi W."/>
            <person name="He X."/>
        </authorList>
    </citation>
    <scope>NUCLEOTIDE SEQUENCE [LARGE SCALE GENOMIC DNA]</scope>
    <source>
        <strain evidence="1 2">TM7_KMM_G3_1_HOT_351</strain>
    </source>
</reference>
<evidence type="ECO:0000313" key="1">
    <source>
        <dbReference type="EMBL" id="RYC73828.1"/>
    </source>
</evidence>
<gene>
    <name evidence="1" type="ORF">G3KMM_00168</name>
</gene>
<sequence>MKKKMIGMVIDLIEKQIYGYNKKGKSYASRRYNVFFDDGSILSLWEQDDTSPSGCEACTYGYWSWHESINMKFNWQMQPIEVNIFEALREDKEAVKVILGNGDLIASADKYGSDEYYPEGFAQAGFEARRPKKLAWFIADLETFQEQNKPVAQPGYYDLSLAGRLADDEEFVRAECQNTLADAQSVVTIGKEADFRKVETTLGSDVHLIEVKCVNQTLVFD</sequence>
<dbReference type="EMBL" id="PRLL01000003">
    <property type="protein sequence ID" value="RYC73828.1"/>
    <property type="molecule type" value="Genomic_DNA"/>
</dbReference>
<evidence type="ECO:0008006" key="3">
    <source>
        <dbReference type="Google" id="ProtNLM"/>
    </source>
</evidence>
<dbReference type="Proteomes" id="UP001191004">
    <property type="component" value="Unassembled WGS sequence"/>
</dbReference>
<comment type="caution">
    <text evidence="1">The sequence shown here is derived from an EMBL/GenBank/DDBJ whole genome shotgun (WGS) entry which is preliminary data.</text>
</comment>
<reference evidence="1 2" key="1">
    <citation type="journal article" date="2018" name="bioRxiv">
        <title>Evidence of independent acquisition and adaption of ultra-small bacteria to human hosts across the highly diverse yet reduced genomes of the phylum Saccharibacteria.</title>
        <authorList>
            <person name="McLean J.S."/>
            <person name="Bor B."/>
            <person name="To T.T."/>
            <person name="Liu Q."/>
            <person name="Kearns K.A."/>
            <person name="Solden L.M."/>
            <person name="Wrighton K.C."/>
            <person name="He X."/>
            <person name="Shi W."/>
        </authorList>
    </citation>
    <scope>NUCLEOTIDE SEQUENCE [LARGE SCALE GENOMIC DNA]</scope>
    <source>
        <strain evidence="1 2">TM7_KMM_G3_1_HOT_351</strain>
    </source>
</reference>
<organism evidence="1 2">
    <name type="scientific">Candidatus Nanosyncoccus nanoralicus</name>
    <dbReference type="NCBI Taxonomy" id="2171996"/>
    <lineage>
        <taxon>Bacteria</taxon>
        <taxon>Candidatus Saccharimonadota</taxon>
        <taxon>Candidatus Nanosyncoccalia</taxon>
        <taxon>Candidatus Nanosyncoccales</taxon>
        <taxon>Candidatus Nanosyncoccaceae</taxon>
        <taxon>Candidatus Nanosyncoccus</taxon>
    </lineage>
</organism>
<keyword evidence="2" id="KW-1185">Reference proteome</keyword>
<accession>A0ABY0FKE3</accession>
<evidence type="ECO:0000313" key="2">
    <source>
        <dbReference type="Proteomes" id="UP001191004"/>
    </source>
</evidence>
<dbReference type="RefSeq" id="WP_129604220.1">
    <property type="nucleotide sequence ID" value="NZ_PRLL01000003.1"/>
</dbReference>
<name>A0ABY0FKE3_9BACT</name>
<proteinExistence type="predicted"/>
<protein>
    <recommendedName>
        <fullName evidence="3">DUF3883 domain-containing protein</fullName>
    </recommendedName>
</protein>